<feature type="domain" description="PHD-type" evidence="6">
    <location>
        <begin position="131"/>
        <end position="179"/>
    </location>
</feature>
<accession>A0A5M8PYP7</accession>
<dbReference type="SUPFAM" id="SSF57850">
    <property type="entry name" value="RING/U-box"/>
    <property type="match status" value="1"/>
</dbReference>
<dbReference type="EMBL" id="VXIT01000003">
    <property type="protein sequence ID" value="KAA6414072.1"/>
    <property type="molecule type" value="Genomic_DNA"/>
</dbReference>
<evidence type="ECO:0000313" key="8">
    <source>
        <dbReference type="EMBL" id="KAA6414072.1"/>
    </source>
</evidence>
<dbReference type="OrthoDB" id="8062037at2759"/>
<dbReference type="InterPro" id="IPR047157">
    <property type="entry name" value="PHRF1/Atg35"/>
</dbReference>
<evidence type="ECO:0000256" key="5">
    <source>
        <dbReference type="SAM" id="MobiDB-lite"/>
    </source>
</evidence>
<dbReference type="InterPro" id="IPR001965">
    <property type="entry name" value="Znf_PHD"/>
</dbReference>
<evidence type="ECO:0000256" key="3">
    <source>
        <dbReference type="ARBA" id="ARBA00022833"/>
    </source>
</evidence>
<name>A0A5M8PYP7_9LECA</name>
<dbReference type="PROSITE" id="PS01359">
    <property type="entry name" value="ZF_PHD_1"/>
    <property type="match status" value="1"/>
</dbReference>
<dbReference type="GO" id="GO:0008270">
    <property type="term" value="F:zinc ion binding"/>
    <property type="evidence" value="ECO:0007669"/>
    <property type="project" value="UniProtKB-KW"/>
</dbReference>
<feature type="domain" description="RING-type" evidence="7">
    <location>
        <begin position="5"/>
        <end position="85"/>
    </location>
</feature>
<feature type="compositionally biased region" description="Polar residues" evidence="5">
    <location>
        <begin position="444"/>
        <end position="460"/>
    </location>
</feature>
<protein>
    <submittedName>
        <fullName evidence="8">Uncharacterized protein</fullName>
    </submittedName>
</protein>
<dbReference type="Pfam" id="PF13639">
    <property type="entry name" value="zf-RING_2"/>
    <property type="match status" value="1"/>
</dbReference>
<dbReference type="AlphaFoldDB" id="A0A5M8PYP7"/>
<gene>
    <name evidence="8" type="ORF">FRX48_02434</name>
</gene>
<dbReference type="Gene3D" id="3.30.40.10">
    <property type="entry name" value="Zinc/RING finger domain, C3HC4 (zinc finger)"/>
    <property type="match status" value="2"/>
</dbReference>
<dbReference type="InterPro" id="IPR011011">
    <property type="entry name" value="Znf_FYVE_PHD"/>
</dbReference>
<feature type="region of interest" description="Disordered" evidence="5">
    <location>
        <begin position="315"/>
        <end position="538"/>
    </location>
</feature>
<dbReference type="InterPro" id="IPR001841">
    <property type="entry name" value="Znf_RING"/>
</dbReference>
<feature type="region of interest" description="Disordered" evidence="5">
    <location>
        <begin position="31"/>
        <end position="50"/>
    </location>
</feature>
<dbReference type="InterPro" id="IPR019787">
    <property type="entry name" value="Znf_PHD-finger"/>
</dbReference>
<feature type="compositionally biased region" description="Polar residues" evidence="5">
    <location>
        <begin position="396"/>
        <end position="409"/>
    </location>
</feature>
<dbReference type="Proteomes" id="UP000324767">
    <property type="component" value="Unassembled WGS sequence"/>
</dbReference>
<evidence type="ECO:0000313" key="9">
    <source>
        <dbReference type="Proteomes" id="UP000324767"/>
    </source>
</evidence>
<dbReference type="SMART" id="SM00249">
    <property type="entry name" value="PHD"/>
    <property type="match status" value="1"/>
</dbReference>
<dbReference type="CDD" id="cd15545">
    <property type="entry name" value="PHD_BAZ2A_like"/>
    <property type="match status" value="1"/>
</dbReference>
<dbReference type="PROSITE" id="PS50016">
    <property type="entry name" value="ZF_PHD_2"/>
    <property type="match status" value="1"/>
</dbReference>
<sequence length="623" mass="68944">MSETCIVCLGDLGESANELPHPIAQAIKAEDAADGETAQDLPPFSPRDDSNDSDLIAHLLPCGHNLHNDCLKPWVERANSCPICRQSFNEVELSLKVGGPVISTYPVDDRTQVADIDPSMLIEELDDDSDSQPCPVCGEDDNEDVLLLCDGCDVGYHTYCVSLDSVPVGHWFCESCATQRAIESVCPTGPTPRPHNTAERRTRGQRRRLRFRNEATSSNWARVWQSVWDRLNIDLDFPFDEGLTASHMRRAQRNDATQRRDFREWERRFQVAERQGGTNRFRDTASALLDLHAVRERPEPPEAESQEEIRAWNAFEKAKDMQTQPSPSKRKRKSATTSPSDVVLPTEPERRLKRPRTRRAQDLAESSSDASAKPSITRRRSAGSSSTSCRPKTPEATASTNSNGPSFLQSLLKEVEASAAPDETKGQRRPSLQLTLGPVDHSSPRFSSPGASPTTSNQPSPRALSKTPPPFPSARPVSPAPLTSKVEPIFPAPEFSPVRSPPREKSLPHHSKTDKRQSRPLNVNLNGWSPPRSLDASPVRTNLSLSAKSDVQKMVSAALKPYYKNQEVSKDQYTDINRSISRMLYEKVGDSGFLDGEAQERLEKMAGEEVAKAVQSLNSTAGI</sequence>
<dbReference type="InterPro" id="IPR013083">
    <property type="entry name" value="Znf_RING/FYVE/PHD"/>
</dbReference>
<dbReference type="PANTHER" id="PTHR12618:SF20">
    <property type="entry name" value="PHD AND RING FINGER DOMAIN-CONTAINING PROTEIN 1"/>
    <property type="match status" value="1"/>
</dbReference>
<comment type="caution">
    <text evidence="8">The sequence shown here is derived from an EMBL/GenBank/DDBJ whole genome shotgun (WGS) entry which is preliminary data.</text>
</comment>
<organism evidence="8 9">
    <name type="scientific">Lasallia pustulata</name>
    <dbReference type="NCBI Taxonomy" id="136370"/>
    <lineage>
        <taxon>Eukaryota</taxon>
        <taxon>Fungi</taxon>
        <taxon>Dikarya</taxon>
        <taxon>Ascomycota</taxon>
        <taxon>Pezizomycotina</taxon>
        <taxon>Lecanoromycetes</taxon>
        <taxon>OSLEUM clade</taxon>
        <taxon>Umbilicariomycetidae</taxon>
        <taxon>Umbilicariales</taxon>
        <taxon>Umbilicariaceae</taxon>
        <taxon>Lasallia</taxon>
    </lineage>
</organism>
<keyword evidence="3" id="KW-0862">Zinc</keyword>
<dbReference type="SUPFAM" id="SSF57903">
    <property type="entry name" value="FYVE/PHD zinc finger"/>
    <property type="match status" value="1"/>
</dbReference>
<dbReference type="InterPro" id="IPR019786">
    <property type="entry name" value="Zinc_finger_PHD-type_CS"/>
</dbReference>
<dbReference type="Pfam" id="PF00628">
    <property type="entry name" value="PHD"/>
    <property type="match status" value="1"/>
</dbReference>
<evidence type="ECO:0000256" key="2">
    <source>
        <dbReference type="ARBA" id="ARBA00022771"/>
    </source>
</evidence>
<keyword evidence="2 4" id="KW-0863">Zinc-finger</keyword>
<evidence type="ECO:0000256" key="4">
    <source>
        <dbReference type="PROSITE-ProRule" id="PRU00175"/>
    </source>
</evidence>
<evidence type="ECO:0000259" key="7">
    <source>
        <dbReference type="PROSITE" id="PS50089"/>
    </source>
</evidence>
<dbReference type="PROSITE" id="PS50089">
    <property type="entry name" value="ZF_RING_2"/>
    <property type="match status" value="1"/>
</dbReference>
<keyword evidence="1" id="KW-0479">Metal-binding</keyword>
<proteinExistence type="predicted"/>
<dbReference type="SMART" id="SM00184">
    <property type="entry name" value="RING"/>
    <property type="match status" value="2"/>
</dbReference>
<evidence type="ECO:0000256" key="1">
    <source>
        <dbReference type="ARBA" id="ARBA00022723"/>
    </source>
</evidence>
<evidence type="ECO:0000259" key="6">
    <source>
        <dbReference type="PROSITE" id="PS50016"/>
    </source>
</evidence>
<dbReference type="PANTHER" id="PTHR12618">
    <property type="entry name" value="PHD AND RING FINGER DOMAIN-CONTAINING PROTEIN 1"/>
    <property type="match status" value="1"/>
</dbReference>
<reference evidence="8 9" key="1">
    <citation type="submission" date="2019-09" db="EMBL/GenBank/DDBJ databases">
        <title>The hologenome of the rock-dwelling lichen Lasallia pustulata.</title>
        <authorList>
            <person name="Greshake Tzovaras B."/>
            <person name="Segers F."/>
            <person name="Bicker A."/>
            <person name="Dal Grande F."/>
            <person name="Otte J."/>
            <person name="Hankeln T."/>
            <person name="Schmitt I."/>
            <person name="Ebersberger I."/>
        </authorList>
    </citation>
    <scope>NUCLEOTIDE SEQUENCE [LARGE SCALE GENOMIC DNA]</scope>
    <source>
        <strain evidence="8">A1-1</strain>
    </source>
</reference>